<dbReference type="SUPFAM" id="SSF52540">
    <property type="entry name" value="P-loop containing nucleoside triphosphate hydrolases"/>
    <property type="match status" value="1"/>
</dbReference>
<evidence type="ECO:0000256" key="1">
    <source>
        <dbReference type="ARBA" id="ARBA00022448"/>
    </source>
</evidence>
<dbReference type="SMART" id="SM00382">
    <property type="entry name" value="AAA"/>
    <property type="match status" value="1"/>
</dbReference>
<accession>A0A9X2Q0R3</accession>
<comment type="caution">
    <text evidence="5">The sequence shown here is derived from an EMBL/GenBank/DDBJ whole genome shotgun (WGS) entry which is preliminary data.</text>
</comment>
<evidence type="ECO:0000259" key="4">
    <source>
        <dbReference type="PROSITE" id="PS50893"/>
    </source>
</evidence>
<evidence type="ECO:0000256" key="3">
    <source>
        <dbReference type="ARBA" id="ARBA00022840"/>
    </source>
</evidence>
<dbReference type="InterPro" id="IPR003439">
    <property type="entry name" value="ABC_transporter-like_ATP-bd"/>
</dbReference>
<dbReference type="CDD" id="cd03230">
    <property type="entry name" value="ABC_DR_subfamily_A"/>
    <property type="match status" value="1"/>
</dbReference>
<dbReference type="GO" id="GO:0016887">
    <property type="term" value="F:ATP hydrolysis activity"/>
    <property type="evidence" value="ECO:0007669"/>
    <property type="project" value="InterPro"/>
</dbReference>
<dbReference type="Gene3D" id="3.40.50.300">
    <property type="entry name" value="P-loop containing nucleotide triphosphate hydrolases"/>
    <property type="match status" value="1"/>
</dbReference>
<evidence type="ECO:0000313" key="5">
    <source>
        <dbReference type="EMBL" id="MCS3709382.1"/>
    </source>
</evidence>
<dbReference type="InterPro" id="IPR027417">
    <property type="entry name" value="P-loop_NTPase"/>
</dbReference>
<dbReference type="Pfam" id="PF00005">
    <property type="entry name" value="ABC_tran"/>
    <property type="match status" value="1"/>
</dbReference>
<keyword evidence="2" id="KW-0547">Nucleotide-binding</keyword>
<dbReference type="Proteomes" id="UP001155057">
    <property type="component" value="Unassembled WGS sequence"/>
</dbReference>
<dbReference type="InterPro" id="IPR051782">
    <property type="entry name" value="ABC_Transporter_VariousFunc"/>
</dbReference>
<evidence type="ECO:0000313" key="6">
    <source>
        <dbReference type="Proteomes" id="UP001155057"/>
    </source>
</evidence>
<keyword evidence="3 5" id="KW-0067">ATP-binding</keyword>
<dbReference type="PANTHER" id="PTHR42939:SF1">
    <property type="entry name" value="ABC TRANSPORTER ATP-BINDING PROTEIN ALBC-RELATED"/>
    <property type="match status" value="1"/>
</dbReference>
<sequence length="226" mass="23858">MIEVADLYKSFGDAAVLQGASFSAAPGTATVLVGPNGSGKTTTLHVLAGLVTPDAGTARIDGTDVTTDRTAAQERLAFLPQDVRFHDALTPRQVLRFYAGLRDAPDARLDALLDDVGLADAAQKSCGALSGGMRQRLGIAVFELARAPVLLLDEPGLSLDPKWRGFLMDRLRARVEEGAAVLMATHLLDVWRPLADRVLRCEGGTVREVKPTTGAVASVDKNASAV</sequence>
<dbReference type="RefSeq" id="WP_259047690.1">
    <property type="nucleotide sequence ID" value="NZ_JANTZG010000001.1"/>
</dbReference>
<dbReference type="GO" id="GO:0005524">
    <property type="term" value="F:ATP binding"/>
    <property type="evidence" value="ECO:0007669"/>
    <property type="project" value="UniProtKB-KW"/>
</dbReference>
<reference evidence="5" key="1">
    <citation type="submission" date="2022-08" db="EMBL/GenBank/DDBJ databases">
        <title>Genomic Encyclopedia of Type Strains, Phase V (KMG-V): Genome sequencing to study the core and pangenomes of soil and plant-associated prokaryotes.</title>
        <authorList>
            <person name="Whitman W."/>
        </authorList>
    </citation>
    <scope>NUCLEOTIDE SEQUENCE</scope>
    <source>
        <strain evidence="5">SP3049</strain>
    </source>
</reference>
<feature type="domain" description="ABC transporter" evidence="4">
    <location>
        <begin position="2"/>
        <end position="225"/>
    </location>
</feature>
<gene>
    <name evidence="5" type="ORF">GGP61_000985</name>
</gene>
<evidence type="ECO:0000256" key="2">
    <source>
        <dbReference type="ARBA" id="ARBA00022741"/>
    </source>
</evidence>
<dbReference type="PROSITE" id="PS50893">
    <property type="entry name" value="ABC_TRANSPORTER_2"/>
    <property type="match status" value="1"/>
</dbReference>
<protein>
    <submittedName>
        <fullName evidence="5">Heme ABC exporter ATP-binding subunit CcmA</fullName>
    </submittedName>
</protein>
<name>A0A9X2Q0R3_9BACT</name>
<dbReference type="InterPro" id="IPR003593">
    <property type="entry name" value="AAA+_ATPase"/>
</dbReference>
<dbReference type="PANTHER" id="PTHR42939">
    <property type="entry name" value="ABC TRANSPORTER ATP-BINDING PROTEIN ALBC-RELATED"/>
    <property type="match status" value="1"/>
</dbReference>
<keyword evidence="1" id="KW-0813">Transport</keyword>
<organism evidence="5 6">
    <name type="scientific">Salinibacter ruber</name>
    <dbReference type="NCBI Taxonomy" id="146919"/>
    <lineage>
        <taxon>Bacteria</taxon>
        <taxon>Pseudomonadati</taxon>
        <taxon>Rhodothermota</taxon>
        <taxon>Rhodothermia</taxon>
        <taxon>Rhodothermales</taxon>
        <taxon>Salinibacteraceae</taxon>
        <taxon>Salinibacter</taxon>
    </lineage>
</organism>
<dbReference type="EMBL" id="JANUAE010000003">
    <property type="protein sequence ID" value="MCS3709382.1"/>
    <property type="molecule type" value="Genomic_DNA"/>
</dbReference>
<proteinExistence type="predicted"/>
<dbReference type="AlphaFoldDB" id="A0A9X2Q0R3"/>